<evidence type="ECO:0000313" key="10">
    <source>
        <dbReference type="EMBL" id="SVA61205.1"/>
    </source>
</evidence>
<feature type="transmembrane region" description="Helical" evidence="9">
    <location>
        <begin position="6"/>
        <end position="22"/>
    </location>
</feature>
<evidence type="ECO:0000256" key="8">
    <source>
        <dbReference type="SAM" id="MobiDB-lite"/>
    </source>
</evidence>
<dbReference type="EMBL" id="UINC01014333">
    <property type="protein sequence ID" value="SVA61205.1"/>
    <property type="molecule type" value="Genomic_DNA"/>
</dbReference>
<feature type="region of interest" description="Disordered" evidence="8">
    <location>
        <begin position="53"/>
        <end position="124"/>
    </location>
</feature>
<feature type="compositionally biased region" description="Basic and acidic residues" evidence="8">
    <location>
        <begin position="69"/>
        <end position="82"/>
    </location>
</feature>
<keyword evidence="3 9" id="KW-0812">Transmembrane</keyword>
<evidence type="ECO:0000256" key="4">
    <source>
        <dbReference type="ARBA" id="ARBA00022927"/>
    </source>
</evidence>
<keyword evidence="6" id="KW-0811">Translocation</keyword>
<keyword evidence="2" id="KW-0813">Transport</keyword>
<evidence type="ECO:0000256" key="9">
    <source>
        <dbReference type="SAM" id="Phobius"/>
    </source>
</evidence>
<evidence type="ECO:0000256" key="2">
    <source>
        <dbReference type="ARBA" id="ARBA00022448"/>
    </source>
</evidence>
<dbReference type="Gene3D" id="1.20.5.3310">
    <property type="match status" value="1"/>
</dbReference>
<evidence type="ECO:0000256" key="7">
    <source>
        <dbReference type="ARBA" id="ARBA00023136"/>
    </source>
</evidence>
<keyword evidence="7 9" id="KW-0472">Membrane</keyword>
<gene>
    <name evidence="10" type="ORF">METZ01_LOCUS114059</name>
</gene>
<proteinExistence type="predicted"/>
<sequence length="124" mass="13611">MFDIGFWELIFLFGLGLVILGPERLPRLAAQLGNWAGQARRMARSLTSQIRDELDIDLRRPFNPLDSTQRTDSKRPGNKPDKPAWQTSAGLRPGATPAESTSSDEPPPTPGPGDSDEPDPHVKP</sequence>
<organism evidence="10">
    <name type="scientific">marine metagenome</name>
    <dbReference type="NCBI Taxonomy" id="408172"/>
    <lineage>
        <taxon>unclassified sequences</taxon>
        <taxon>metagenomes</taxon>
        <taxon>ecological metagenomes</taxon>
    </lineage>
</organism>
<evidence type="ECO:0000256" key="3">
    <source>
        <dbReference type="ARBA" id="ARBA00022692"/>
    </source>
</evidence>
<dbReference type="PRINTS" id="PR01506">
    <property type="entry name" value="TATBPROTEIN"/>
</dbReference>
<dbReference type="GO" id="GO:0015031">
    <property type="term" value="P:protein transport"/>
    <property type="evidence" value="ECO:0007669"/>
    <property type="project" value="UniProtKB-KW"/>
</dbReference>
<name>A0A381X8W5_9ZZZZ</name>
<reference evidence="10" key="1">
    <citation type="submission" date="2018-05" db="EMBL/GenBank/DDBJ databases">
        <authorList>
            <person name="Lanie J.A."/>
            <person name="Ng W.-L."/>
            <person name="Kazmierczak K.M."/>
            <person name="Andrzejewski T.M."/>
            <person name="Davidsen T.M."/>
            <person name="Wayne K.J."/>
            <person name="Tettelin H."/>
            <person name="Glass J.I."/>
            <person name="Rusch D."/>
            <person name="Podicherti R."/>
            <person name="Tsui H.-C.T."/>
            <person name="Winkler M.E."/>
        </authorList>
    </citation>
    <scope>NUCLEOTIDE SEQUENCE</scope>
</reference>
<dbReference type="Pfam" id="PF02416">
    <property type="entry name" value="TatA_B_E"/>
    <property type="match status" value="1"/>
</dbReference>
<evidence type="ECO:0000256" key="5">
    <source>
        <dbReference type="ARBA" id="ARBA00022989"/>
    </source>
</evidence>
<accession>A0A381X8W5</accession>
<keyword evidence="4" id="KW-0653">Protein transport</keyword>
<evidence type="ECO:0000256" key="1">
    <source>
        <dbReference type="ARBA" id="ARBA00004167"/>
    </source>
</evidence>
<evidence type="ECO:0008006" key="11">
    <source>
        <dbReference type="Google" id="ProtNLM"/>
    </source>
</evidence>
<keyword evidence="5 9" id="KW-1133">Transmembrane helix</keyword>
<dbReference type="GO" id="GO:0016020">
    <property type="term" value="C:membrane"/>
    <property type="evidence" value="ECO:0007669"/>
    <property type="project" value="UniProtKB-ARBA"/>
</dbReference>
<comment type="subcellular location">
    <subcellularLocation>
        <location evidence="1">Membrane</location>
        <topology evidence="1">Single-pass membrane protein</topology>
    </subcellularLocation>
</comment>
<dbReference type="AlphaFoldDB" id="A0A381X8W5"/>
<evidence type="ECO:0000256" key="6">
    <source>
        <dbReference type="ARBA" id="ARBA00023010"/>
    </source>
</evidence>
<dbReference type="InterPro" id="IPR003369">
    <property type="entry name" value="TatA/B/E"/>
</dbReference>
<protein>
    <recommendedName>
        <fullName evidence="11">Sec-independent protein translocase protein TatB</fullName>
    </recommendedName>
</protein>